<organism evidence="2 3">
    <name type="scientific">Riccia fluitans</name>
    <dbReference type="NCBI Taxonomy" id="41844"/>
    <lineage>
        <taxon>Eukaryota</taxon>
        <taxon>Viridiplantae</taxon>
        <taxon>Streptophyta</taxon>
        <taxon>Embryophyta</taxon>
        <taxon>Marchantiophyta</taxon>
        <taxon>Marchantiopsida</taxon>
        <taxon>Marchantiidae</taxon>
        <taxon>Marchantiales</taxon>
        <taxon>Ricciaceae</taxon>
        <taxon>Riccia</taxon>
    </lineage>
</organism>
<dbReference type="AlphaFoldDB" id="A0ABD1ZKU5"/>
<keyword evidence="3" id="KW-1185">Reference proteome</keyword>
<evidence type="ECO:0000313" key="2">
    <source>
        <dbReference type="EMBL" id="KAL2651306.1"/>
    </source>
</evidence>
<proteinExistence type="predicted"/>
<sequence>MLRPTASADMAKRAVPLLLYASRSRERWVDCSSIRRNTYRPCESSRRFRIPSGVHADLTWSRDGGFIQVGELFILYSDRPTTGYLLTARLPPKGGNVRNPASKGKVTGTKGSH</sequence>
<dbReference type="Proteomes" id="UP001605036">
    <property type="component" value="Unassembled WGS sequence"/>
</dbReference>
<evidence type="ECO:0008006" key="4">
    <source>
        <dbReference type="Google" id="ProtNLM"/>
    </source>
</evidence>
<protein>
    <recommendedName>
        <fullName evidence="4">Ribosomal protein S12</fullName>
    </recommendedName>
</protein>
<reference evidence="2 3" key="1">
    <citation type="submission" date="2024-09" db="EMBL/GenBank/DDBJ databases">
        <title>Chromosome-scale assembly of Riccia fluitans.</title>
        <authorList>
            <person name="Paukszto L."/>
            <person name="Sawicki J."/>
            <person name="Karawczyk K."/>
            <person name="Piernik-Szablinska J."/>
            <person name="Szczecinska M."/>
            <person name="Mazdziarz M."/>
        </authorList>
    </citation>
    <scope>NUCLEOTIDE SEQUENCE [LARGE SCALE GENOMIC DNA]</scope>
    <source>
        <strain evidence="2">Rf_01</strain>
        <tissue evidence="2">Aerial parts of the thallus</tissue>
    </source>
</reference>
<dbReference type="EMBL" id="JBHFFA010000001">
    <property type="protein sequence ID" value="KAL2651306.1"/>
    <property type="molecule type" value="Genomic_DNA"/>
</dbReference>
<name>A0ABD1ZKU5_9MARC</name>
<feature type="region of interest" description="Disordered" evidence="1">
    <location>
        <begin position="90"/>
        <end position="113"/>
    </location>
</feature>
<evidence type="ECO:0000313" key="3">
    <source>
        <dbReference type="Proteomes" id="UP001605036"/>
    </source>
</evidence>
<accession>A0ABD1ZKU5</accession>
<gene>
    <name evidence="2" type="ORF">R1flu_019434</name>
</gene>
<comment type="caution">
    <text evidence="2">The sequence shown here is derived from an EMBL/GenBank/DDBJ whole genome shotgun (WGS) entry which is preliminary data.</text>
</comment>
<evidence type="ECO:0000256" key="1">
    <source>
        <dbReference type="SAM" id="MobiDB-lite"/>
    </source>
</evidence>